<dbReference type="EMBL" id="JARK01001447">
    <property type="protein sequence ID" value="EYC00962.1"/>
    <property type="molecule type" value="Genomic_DNA"/>
</dbReference>
<reference evidence="2" key="1">
    <citation type="journal article" date="2015" name="Nat. Genet.">
        <title>The genome and transcriptome of the zoonotic hookworm Ancylostoma ceylanicum identify infection-specific gene families.</title>
        <authorList>
            <person name="Schwarz E.M."/>
            <person name="Hu Y."/>
            <person name="Antoshechkin I."/>
            <person name="Miller M.M."/>
            <person name="Sternberg P.W."/>
            <person name="Aroian R.V."/>
        </authorList>
    </citation>
    <scope>NUCLEOTIDE SEQUENCE</scope>
    <source>
        <strain evidence="2">HY135</strain>
    </source>
</reference>
<comment type="caution">
    <text evidence="1">The sequence shown here is derived from an EMBL/GenBank/DDBJ whole genome shotgun (WGS) entry which is preliminary data.</text>
</comment>
<protein>
    <submittedName>
        <fullName evidence="1">Uncharacterized protein</fullName>
    </submittedName>
</protein>
<evidence type="ECO:0000313" key="1">
    <source>
        <dbReference type="EMBL" id="EYC00962.1"/>
    </source>
</evidence>
<dbReference type="AlphaFoldDB" id="A0A016TE54"/>
<proteinExistence type="predicted"/>
<evidence type="ECO:0000313" key="2">
    <source>
        <dbReference type="Proteomes" id="UP000024635"/>
    </source>
</evidence>
<gene>
    <name evidence="1" type="primary">Acey_s0111.g220</name>
    <name evidence="1" type="ORF">Y032_0111g220</name>
</gene>
<accession>A0A016TE54</accession>
<sequence length="107" mass="12351">MKNSATDNYLFWHSPEASNAIRTIQTTCTKYERDVLLEMTDHQRHSNHKEDVLDLNDTNHFDQTDFFREDLGNALCELYGLGGHHISRSCQITEVILLKESIRTGTP</sequence>
<keyword evidence="2" id="KW-1185">Reference proteome</keyword>
<organism evidence="1 2">
    <name type="scientific">Ancylostoma ceylanicum</name>
    <dbReference type="NCBI Taxonomy" id="53326"/>
    <lineage>
        <taxon>Eukaryota</taxon>
        <taxon>Metazoa</taxon>
        <taxon>Ecdysozoa</taxon>
        <taxon>Nematoda</taxon>
        <taxon>Chromadorea</taxon>
        <taxon>Rhabditida</taxon>
        <taxon>Rhabditina</taxon>
        <taxon>Rhabditomorpha</taxon>
        <taxon>Strongyloidea</taxon>
        <taxon>Ancylostomatidae</taxon>
        <taxon>Ancylostomatinae</taxon>
        <taxon>Ancylostoma</taxon>
    </lineage>
</organism>
<dbReference type="Proteomes" id="UP000024635">
    <property type="component" value="Unassembled WGS sequence"/>
</dbReference>
<name>A0A016TE54_9BILA</name>